<comment type="caution">
    <text evidence="2">The sequence shown here is derived from an EMBL/GenBank/DDBJ whole genome shotgun (WGS) entry which is preliminary data.</text>
</comment>
<dbReference type="EMBL" id="BAABWH010000003">
    <property type="protein sequence ID" value="GAA6145301.1"/>
    <property type="molecule type" value="Genomic_DNA"/>
</dbReference>
<name>A0ABP9ZYT6_9GAMM</name>
<reference evidence="2 3" key="1">
    <citation type="submission" date="2024-04" db="EMBL/GenBank/DDBJ databases">
        <title>Draft genome sequence of Thalassolituus maritimus NBRC 116585.</title>
        <authorList>
            <person name="Miyakawa T."/>
            <person name="Kusuya Y."/>
            <person name="Miura T."/>
        </authorList>
    </citation>
    <scope>NUCLEOTIDE SEQUENCE [LARGE SCALE GENOMIC DNA]</scope>
    <source>
        <strain evidence="2 3">5NW40-0001</strain>
    </source>
</reference>
<sequence>MRNRVLKAVTGMGLGVGMVIGLSGCVLAPQTIELNESYGIEAPTASVNRGALIRVVDQRDDIDADEKQSLGSRGGRLAENSPLHVQDELSAVLTRRLQDSMAQLGYGASSPLDPVKLELAVNRFRYSCNEGFLVTACSVSIRFNMTVIDGDTTFTKPYGLSESRRVAAAPVKEYNEKWVNGVLDRLWEYIFSDHELREYLGV</sequence>
<proteinExistence type="predicted"/>
<dbReference type="RefSeq" id="WP_353294231.1">
    <property type="nucleotide sequence ID" value="NZ_BAABWH010000003.1"/>
</dbReference>
<dbReference type="Pfam" id="PF03923">
    <property type="entry name" value="Lipoprotein_16"/>
    <property type="match status" value="1"/>
</dbReference>
<protein>
    <submittedName>
        <fullName evidence="2">YajG family lipoprotein</fullName>
    </submittedName>
</protein>
<keyword evidence="2" id="KW-0449">Lipoprotein</keyword>
<keyword evidence="1" id="KW-0472">Membrane</keyword>
<evidence type="ECO:0000256" key="1">
    <source>
        <dbReference type="SAM" id="Phobius"/>
    </source>
</evidence>
<evidence type="ECO:0000313" key="2">
    <source>
        <dbReference type="EMBL" id="GAA6145301.1"/>
    </source>
</evidence>
<feature type="transmembrane region" description="Helical" evidence="1">
    <location>
        <begin position="12"/>
        <end position="32"/>
    </location>
</feature>
<keyword evidence="1" id="KW-0812">Transmembrane</keyword>
<keyword evidence="3" id="KW-1185">Reference proteome</keyword>
<keyword evidence="1" id="KW-1133">Transmembrane helix</keyword>
<dbReference type="InterPro" id="IPR005619">
    <property type="entry name" value="Uncharacterised_YajG"/>
</dbReference>
<evidence type="ECO:0000313" key="3">
    <source>
        <dbReference type="Proteomes" id="UP001481413"/>
    </source>
</evidence>
<accession>A0ABP9ZYT6</accession>
<dbReference type="Proteomes" id="UP001481413">
    <property type="component" value="Unassembled WGS sequence"/>
</dbReference>
<organism evidence="2 3">
    <name type="scientific">Thalassolituus maritimus</name>
    <dbReference type="NCBI Taxonomy" id="484498"/>
    <lineage>
        <taxon>Bacteria</taxon>
        <taxon>Pseudomonadati</taxon>
        <taxon>Pseudomonadota</taxon>
        <taxon>Gammaproteobacteria</taxon>
        <taxon>Oceanospirillales</taxon>
        <taxon>Oceanospirillaceae</taxon>
        <taxon>Thalassolituus</taxon>
    </lineage>
</organism>
<gene>
    <name evidence="2" type="ORF">NBRC116585_14190</name>
</gene>
<dbReference type="PROSITE" id="PS51257">
    <property type="entry name" value="PROKAR_LIPOPROTEIN"/>
    <property type="match status" value="1"/>
</dbReference>